<feature type="transmembrane region" description="Helical" evidence="8">
    <location>
        <begin position="149"/>
        <end position="170"/>
    </location>
</feature>
<dbReference type="AlphaFoldDB" id="A0AAE3XT71"/>
<dbReference type="InterPro" id="IPR001463">
    <property type="entry name" value="Na/Ala_symport"/>
</dbReference>
<evidence type="ECO:0000256" key="5">
    <source>
        <dbReference type="ARBA" id="ARBA00022692"/>
    </source>
</evidence>
<comment type="similarity">
    <text evidence="2 8">Belongs to the alanine or glycine:cation symporter (AGCS) (TC 2.A.25) family.</text>
</comment>
<keyword evidence="8" id="KW-0769">Symport</keyword>
<proteinExistence type="inferred from homology"/>
<evidence type="ECO:0000313" key="9">
    <source>
        <dbReference type="EMBL" id="MDR6241560.1"/>
    </source>
</evidence>
<dbReference type="Proteomes" id="UP001185092">
    <property type="component" value="Unassembled WGS sequence"/>
</dbReference>
<name>A0AAE3XT71_9BACT</name>
<dbReference type="GO" id="GO:0005886">
    <property type="term" value="C:plasma membrane"/>
    <property type="evidence" value="ECO:0007669"/>
    <property type="project" value="UniProtKB-SubCell"/>
</dbReference>
<evidence type="ECO:0000256" key="4">
    <source>
        <dbReference type="ARBA" id="ARBA00022475"/>
    </source>
</evidence>
<feature type="transmembrane region" description="Helical" evidence="8">
    <location>
        <begin position="306"/>
        <end position="333"/>
    </location>
</feature>
<keyword evidence="6 8" id="KW-1133">Transmembrane helix</keyword>
<keyword evidence="7 8" id="KW-0472">Membrane</keyword>
<dbReference type="RefSeq" id="WP_309942442.1">
    <property type="nucleotide sequence ID" value="NZ_AP025307.1"/>
</dbReference>
<dbReference type="PANTHER" id="PTHR30330">
    <property type="entry name" value="AGSS FAMILY TRANSPORTER, SODIUM-ALANINE"/>
    <property type="match status" value="1"/>
</dbReference>
<keyword evidence="4 8" id="KW-1003">Cell membrane</keyword>
<comment type="caution">
    <text evidence="9">The sequence shown here is derived from an EMBL/GenBank/DDBJ whole genome shotgun (WGS) entry which is preliminary data.</text>
</comment>
<evidence type="ECO:0000256" key="2">
    <source>
        <dbReference type="ARBA" id="ARBA00009261"/>
    </source>
</evidence>
<keyword evidence="3 8" id="KW-0813">Transport</keyword>
<evidence type="ECO:0000256" key="3">
    <source>
        <dbReference type="ARBA" id="ARBA00022448"/>
    </source>
</evidence>
<dbReference type="PRINTS" id="PR00175">
    <property type="entry name" value="NAALASMPORT"/>
</dbReference>
<feature type="transmembrane region" description="Helical" evidence="8">
    <location>
        <begin position="421"/>
        <end position="440"/>
    </location>
</feature>
<feature type="transmembrane region" description="Helical" evidence="8">
    <location>
        <begin position="245"/>
        <end position="272"/>
    </location>
</feature>
<dbReference type="GO" id="GO:0005283">
    <property type="term" value="F:amino acid:sodium symporter activity"/>
    <property type="evidence" value="ECO:0007669"/>
    <property type="project" value="InterPro"/>
</dbReference>
<evidence type="ECO:0000256" key="7">
    <source>
        <dbReference type="ARBA" id="ARBA00023136"/>
    </source>
</evidence>
<accession>A0AAE3XT71</accession>
<protein>
    <submittedName>
        <fullName evidence="9">AGCS family alanine or glycine:cation symporter</fullName>
    </submittedName>
</protein>
<dbReference type="NCBIfam" id="TIGR00835">
    <property type="entry name" value="agcS"/>
    <property type="match status" value="1"/>
</dbReference>
<evidence type="ECO:0000313" key="10">
    <source>
        <dbReference type="Proteomes" id="UP001185092"/>
    </source>
</evidence>
<evidence type="ECO:0000256" key="8">
    <source>
        <dbReference type="RuleBase" id="RU363064"/>
    </source>
</evidence>
<feature type="transmembrane region" description="Helical" evidence="8">
    <location>
        <begin position="190"/>
        <end position="210"/>
    </location>
</feature>
<feature type="transmembrane region" description="Helical" evidence="8">
    <location>
        <begin position="392"/>
        <end position="415"/>
    </location>
</feature>
<feature type="transmembrane region" description="Helical" evidence="8">
    <location>
        <begin position="66"/>
        <end position="90"/>
    </location>
</feature>
<dbReference type="PROSITE" id="PS00873">
    <property type="entry name" value="NA_ALANINE_SYMP"/>
    <property type="match status" value="1"/>
</dbReference>
<reference evidence="9" key="1">
    <citation type="submission" date="2023-07" db="EMBL/GenBank/DDBJ databases">
        <title>Genomic Encyclopedia of Type Strains, Phase IV (KMG-IV): sequencing the most valuable type-strain genomes for metagenomic binning, comparative biology and taxonomic classification.</title>
        <authorList>
            <person name="Goeker M."/>
        </authorList>
    </citation>
    <scope>NUCLEOTIDE SEQUENCE</scope>
    <source>
        <strain evidence="9">DSM 26174</strain>
    </source>
</reference>
<organism evidence="9 10">
    <name type="scientific">Aureibacter tunicatorum</name>
    <dbReference type="NCBI Taxonomy" id="866807"/>
    <lineage>
        <taxon>Bacteria</taxon>
        <taxon>Pseudomonadati</taxon>
        <taxon>Bacteroidota</taxon>
        <taxon>Cytophagia</taxon>
        <taxon>Cytophagales</taxon>
        <taxon>Persicobacteraceae</taxon>
        <taxon>Aureibacter</taxon>
    </lineage>
</organism>
<sequence length="460" mass="49551">MEIISNFIAAFADFMWGTPILILLLGGGFFFLVYSEFIPFKHFGHGINVLRGHYDNPNDPGEIKHIGALASSLAATVGMGNISGVALAISTGGPGALFWMWMSALLGVATKYFTCTLSVMYRKTEKDGHVEGGPMYIITEGLSKKWHPLAYLFSIAGLMGTLPMFEANQLTEVVRDLVLIPNGVISESSISSSIIIGAMIAGLVSLVIFGGLQRIAKVASKMVPSMVIIYMIAVLYILLSNFSQIPASFMLIIEDAFTAKSVLGGALGSIIITGAKRAAFSNEAGIGTAPMMHGEAKTNEPVQEGLVAMLGPVIDTIIVCTLTALAIIITGVWKSSEMNGVSLTASAFNSAMPGYGNYVLTLCVAIFAMTTLFTFNYYGYKCWGFLFGKKYIFIYNYIYIVAIIIGSIFSIDVIINLIDGSYAVMAIPTVTAGILLAPKVKEATKDYFRRLKQGEIIKHK</sequence>
<feature type="transmembrane region" description="Helical" evidence="8">
    <location>
        <begin position="358"/>
        <end position="380"/>
    </location>
</feature>
<feature type="transmembrane region" description="Helical" evidence="8">
    <location>
        <begin position="222"/>
        <end position="239"/>
    </location>
</feature>
<gene>
    <name evidence="9" type="ORF">HNQ88_004647</name>
</gene>
<keyword evidence="10" id="KW-1185">Reference proteome</keyword>
<keyword evidence="5 8" id="KW-0812">Transmembrane</keyword>
<feature type="transmembrane region" description="Helical" evidence="8">
    <location>
        <begin position="14"/>
        <end position="34"/>
    </location>
</feature>
<evidence type="ECO:0000256" key="1">
    <source>
        <dbReference type="ARBA" id="ARBA00004651"/>
    </source>
</evidence>
<feature type="transmembrane region" description="Helical" evidence="8">
    <location>
        <begin position="96"/>
        <end position="114"/>
    </location>
</feature>
<dbReference type="EMBL" id="JAVDQD010000009">
    <property type="protein sequence ID" value="MDR6241560.1"/>
    <property type="molecule type" value="Genomic_DNA"/>
</dbReference>
<dbReference type="PANTHER" id="PTHR30330:SF3">
    <property type="entry name" value="TRANSCRIPTIONAL REGULATOR, LRP FAMILY"/>
    <property type="match status" value="1"/>
</dbReference>
<evidence type="ECO:0000256" key="6">
    <source>
        <dbReference type="ARBA" id="ARBA00022989"/>
    </source>
</evidence>
<comment type="subcellular location">
    <subcellularLocation>
        <location evidence="1 8">Cell membrane</location>
        <topology evidence="1 8">Multi-pass membrane protein</topology>
    </subcellularLocation>
</comment>
<dbReference type="Pfam" id="PF01235">
    <property type="entry name" value="Na_Ala_symp"/>
    <property type="match status" value="1"/>
</dbReference>